<dbReference type="GO" id="GO:0016616">
    <property type="term" value="F:oxidoreductase activity, acting on the CH-OH group of donors, NAD or NADP as acceptor"/>
    <property type="evidence" value="ECO:0007669"/>
    <property type="project" value="TreeGrafter"/>
</dbReference>
<evidence type="ECO:0000256" key="1">
    <source>
        <dbReference type="ARBA" id="ARBA00006484"/>
    </source>
</evidence>
<dbReference type="AlphaFoldDB" id="A0A4Y6PPU4"/>
<dbReference type="Pfam" id="PF00106">
    <property type="entry name" value="adh_short"/>
    <property type="match status" value="1"/>
</dbReference>
<dbReference type="PANTHER" id="PTHR24322:SF736">
    <property type="entry name" value="RETINOL DEHYDROGENASE 10"/>
    <property type="match status" value="1"/>
</dbReference>
<dbReference type="OrthoDB" id="9780084at2"/>
<feature type="domain" description="Ketoreductase" evidence="4">
    <location>
        <begin position="7"/>
        <end position="216"/>
    </location>
</feature>
<dbReference type="InterPro" id="IPR020904">
    <property type="entry name" value="Sc_DH/Rdtase_CS"/>
</dbReference>
<proteinExistence type="inferred from homology"/>
<evidence type="ECO:0000256" key="2">
    <source>
        <dbReference type="ARBA" id="ARBA00023002"/>
    </source>
</evidence>
<organism evidence="5 6">
    <name type="scientific">Persicimonas caeni</name>
    <dbReference type="NCBI Taxonomy" id="2292766"/>
    <lineage>
        <taxon>Bacteria</taxon>
        <taxon>Deltaproteobacteria</taxon>
        <taxon>Bradymonadales</taxon>
        <taxon>Bradymonadaceae</taxon>
        <taxon>Persicimonas</taxon>
    </lineage>
</organism>
<evidence type="ECO:0000313" key="5">
    <source>
        <dbReference type="EMBL" id="QDG50334.1"/>
    </source>
</evidence>
<protein>
    <submittedName>
        <fullName evidence="5">SDR family NAD(P)-dependent oxidoreductase</fullName>
    </submittedName>
</protein>
<dbReference type="SMART" id="SM00822">
    <property type="entry name" value="PKS_KR"/>
    <property type="match status" value="1"/>
</dbReference>
<dbReference type="InterPro" id="IPR057326">
    <property type="entry name" value="KR_dom"/>
</dbReference>
<dbReference type="SUPFAM" id="SSF51735">
    <property type="entry name" value="NAD(P)-binding Rossmann-fold domains"/>
    <property type="match status" value="1"/>
</dbReference>
<keyword evidence="2" id="KW-0560">Oxidoreductase</keyword>
<name>A0A4Y6PPU4_PERCE</name>
<dbReference type="PANTHER" id="PTHR24322">
    <property type="entry name" value="PKSB"/>
    <property type="match status" value="1"/>
</dbReference>
<dbReference type="PRINTS" id="PR00081">
    <property type="entry name" value="GDHRDH"/>
</dbReference>
<dbReference type="EMBL" id="CP041186">
    <property type="protein sequence ID" value="QDG50334.1"/>
    <property type="molecule type" value="Genomic_DNA"/>
</dbReference>
<evidence type="ECO:0000256" key="3">
    <source>
        <dbReference type="RuleBase" id="RU000363"/>
    </source>
</evidence>
<keyword evidence="6" id="KW-1185">Reference proteome</keyword>
<sequence>MTDIRNKRTLVTGAAMGMGLLMAEKFAQHGARVAMVDINEPALEEAAEQLRAKGLDVEPFVCDLAERKHIVALREEVLDRLGRIDILVNNAGVVAGGHYEDIAPELDDLMLRVNVDAVHWMTKEFMGDLKAGRDCHIVNMASAAGMLGVPDQAVYCASKWFVIGLSEAIRQEFRDQGISHIGISIICPSLVNTGMFDGAQEPILSPILDPDFVADKVIEAVENDELYVREPFMVKLTPLLRATLPTGVLDTMLEKFGVTKLMKGHRGRE</sequence>
<accession>A0A4Y6PPU4</accession>
<dbReference type="Proteomes" id="UP000315995">
    <property type="component" value="Chromosome"/>
</dbReference>
<dbReference type="InterPro" id="IPR036291">
    <property type="entry name" value="NAD(P)-bd_dom_sf"/>
</dbReference>
<dbReference type="RefSeq" id="WP_141196830.1">
    <property type="nucleotide sequence ID" value="NZ_CP041186.1"/>
</dbReference>
<gene>
    <name evidence="5" type="ORF">FIV42_06180</name>
</gene>
<accession>A0A5B8Y0V6</accession>
<evidence type="ECO:0000259" key="4">
    <source>
        <dbReference type="SMART" id="SM00822"/>
    </source>
</evidence>
<comment type="similarity">
    <text evidence="1 3">Belongs to the short-chain dehydrogenases/reductases (SDR) family.</text>
</comment>
<dbReference type="PROSITE" id="PS00061">
    <property type="entry name" value="ADH_SHORT"/>
    <property type="match status" value="1"/>
</dbReference>
<dbReference type="InterPro" id="IPR002347">
    <property type="entry name" value="SDR_fam"/>
</dbReference>
<evidence type="ECO:0000313" key="6">
    <source>
        <dbReference type="Proteomes" id="UP000315995"/>
    </source>
</evidence>
<dbReference type="Gene3D" id="3.40.50.720">
    <property type="entry name" value="NAD(P)-binding Rossmann-like Domain"/>
    <property type="match status" value="1"/>
</dbReference>
<reference evidence="5 6" key="1">
    <citation type="submission" date="2019-06" db="EMBL/GenBank/DDBJ databases">
        <title>Persicimonas caeni gen. nov., sp. nov., a predatory bacterium isolated from solar saltern.</title>
        <authorList>
            <person name="Wang S."/>
        </authorList>
    </citation>
    <scope>NUCLEOTIDE SEQUENCE [LARGE SCALE GENOMIC DNA]</scope>
    <source>
        <strain evidence="5 6">YN101</strain>
    </source>
</reference>
<dbReference type="PRINTS" id="PR00080">
    <property type="entry name" value="SDRFAMILY"/>
</dbReference>